<feature type="region of interest" description="Disordered" evidence="1">
    <location>
        <begin position="1"/>
        <end position="40"/>
    </location>
</feature>
<feature type="compositionally biased region" description="Basic and acidic residues" evidence="1">
    <location>
        <begin position="1"/>
        <end position="11"/>
    </location>
</feature>
<organism evidence="2">
    <name type="scientific">Oryza nivara</name>
    <name type="common">Indian wild rice</name>
    <name type="synonym">Oryza sativa f. spontanea</name>
    <dbReference type="NCBI Taxonomy" id="4536"/>
    <lineage>
        <taxon>Eukaryota</taxon>
        <taxon>Viridiplantae</taxon>
        <taxon>Streptophyta</taxon>
        <taxon>Embryophyta</taxon>
        <taxon>Tracheophyta</taxon>
        <taxon>Spermatophyta</taxon>
        <taxon>Magnoliopsida</taxon>
        <taxon>Liliopsida</taxon>
        <taxon>Poales</taxon>
        <taxon>Poaceae</taxon>
        <taxon>BOP clade</taxon>
        <taxon>Oryzoideae</taxon>
        <taxon>Oryzeae</taxon>
        <taxon>Oryzinae</taxon>
        <taxon>Oryza</taxon>
    </lineage>
</organism>
<dbReference type="Gramene" id="ONIVA03G00440.1">
    <property type="protein sequence ID" value="ONIVA03G00440.1"/>
    <property type="gene ID" value="ONIVA03G00440"/>
</dbReference>
<protein>
    <submittedName>
        <fullName evidence="2">Uncharacterized protein</fullName>
    </submittedName>
</protein>
<reference evidence="2" key="2">
    <citation type="submission" date="2018-04" db="EMBL/GenBank/DDBJ databases">
        <title>OnivRS2 (Oryza nivara Reference Sequence Version 2).</title>
        <authorList>
            <person name="Zhang J."/>
            <person name="Kudrna D."/>
            <person name="Lee S."/>
            <person name="Talag J."/>
            <person name="Rajasekar S."/>
            <person name="Welchert J."/>
            <person name="Hsing Y.-I."/>
            <person name="Wing R.A."/>
        </authorList>
    </citation>
    <scope>NUCLEOTIDE SEQUENCE [LARGE SCALE GENOMIC DNA]</scope>
    <source>
        <strain evidence="2">SL10</strain>
    </source>
</reference>
<dbReference type="AlphaFoldDB" id="A0A0E0GFM3"/>
<feature type="compositionally biased region" description="Low complexity" evidence="1">
    <location>
        <begin position="108"/>
        <end position="120"/>
    </location>
</feature>
<reference evidence="2" key="1">
    <citation type="submission" date="2015-04" db="UniProtKB">
        <authorList>
            <consortium name="EnsemblPlants"/>
        </authorList>
    </citation>
    <scope>IDENTIFICATION</scope>
    <source>
        <strain evidence="2">SL10</strain>
    </source>
</reference>
<dbReference type="Proteomes" id="UP000006591">
    <property type="component" value="Chromosome 3"/>
</dbReference>
<keyword evidence="3" id="KW-1185">Reference proteome</keyword>
<feature type="compositionally biased region" description="Polar residues" evidence="1">
    <location>
        <begin position="29"/>
        <end position="40"/>
    </location>
</feature>
<evidence type="ECO:0000313" key="3">
    <source>
        <dbReference type="Proteomes" id="UP000006591"/>
    </source>
</evidence>
<accession>A0A0E0GFM3</accession>
<evidence type="ECO:0000313" key="2">
    <source>
        <dbReference type="EnsemblPlants" id="ONIVA03G00440.1"/>
    </source>
</evidence>
<feature type="compositionally biased region" description="Polar residues" evidence="1">
    <location>
        <begin position="82"/>
        <end position="91"/>
    </location>
</feature>
<proteinExistence type="predicted"/>
<name>A0A0E0GFM3_ORYNI</name>
<evidence type="ECO:0000256" key="1">
    <source>
        <dbReference type="SAM" id="MobiDB-lite"/>
    </source>
</evidence>
<dbReference type="HOGENOM" id="CLU_1550026_0_0_1"/>
<feature type="region of interest" description="Disordered" evidence="1">
    <location>
        <begin position="62"/>
        <end position="124"/>
    </location>
</feature>
<dbReference type="EnsemblPlants" id="ONIVA03G00440.1">
    <property type="protein sequence ID" value="ONIVA03G00440.1"/>
    <property type="gene ID" value="ONIVA03G00440"/>
</dbReference>
<sequence length="173" mass="18358">MPDRNTEEESINHSLTSDLGLRERERDLQSQAAQANQPTTYVLSCCSAAGSGDHGRYFSASARHPTAASHRAYASPAPLTGPTRSPASAPTSAERDEEAEKAEKPSRSHAASAGGRHGAALPSRPVRLGRESIAAQAPGLMGFVDLWLGIVLVNLLQEEPAPSYIQLPPPLRT</sequence>